<sequence length="221" mass="23205">MSRALQILALLIPVFIGAADLTQAQGCPGVNGYSFYPLQEVAGAFTIRVRNLAGNLSDIAADCGRTPRCNGFSTRGQLLRVPLAPTFSFLDGSDPSTLPCDGTYIAASRTLSGLIPPAGVNASKLRAESEKAYIGMQAVIAAANRVAAKLLESGLNPRNASRLPAGDLARAFDDARTPLSQSSSTSGSYSYPDVLAALSYPVWDSRQANGTAYNYISPVKD</sequence>
<keyword evidence="1" id="KW-0732">Signal</keyword>
<keyword evidence="3" id="KW-1185">Reference proteome</keyword>
<name>A0AAD3HLP7_9CHLO</name>
<evidence type="ECO:0000313" key="3">
    <source>
        <dbReference type="Proteomes" id="UP001054857"/>
    </source>
</evidence>
<feature type="signal peptide" evidence="1">
    <location>
        <begin position="1"/>
        <end position="24"/>
    </location>
</feature>
<dbReference type="AlphaFoldDB" id="A0AAD3HLP7"/>
<reference evidence="2 3" key="1">
    <citation type="journal article" date="2021" name="Sci. Rep.">
        <title>Genome sequencing of the multicellular alga Astrephomene provides insights into convergent evolution of germ-soma differentiation.</title>
        <authorList>
            <person name="Yamashita S."/>
            <person name="Yamamoto K."/>
            <person name="Matsuzaki R."/>
            <person name="Suzuki S."/>
            <person name="Yamaguchi H."/>
            <person name="Hirooka S."/>
            <person name="Minakuchi Y."/>
            <person name="Miyagishima S."/>
            <person name="Kawachi M."/>
            <person name="Toyoda A."/>
            <person name="Nozaki H."/>
        </authorList>
    </citation>
    <scope>NUCLEOTIDE SEQUENCE [LARGE SCALE GENOMIC DNA]</scope>
    <source>
        <strain evidence="2 3">NIES-4017</strain>
    </source>
</reference>
<gene>
    <name evidence="2" type="ORF">Agub_g7435</name>
</gene>
<evidence type="ECO:0000313" key="2">
    <source>
        <dbReference type="EMBL" id="GFR45964.1"/>
    </source>
</evidence>
<feature type="non-terminal residue" evidence="2">
    <location>
        <position position="1"/>
    </location>
</feature>
<feature type="chain" id="PRO_5042014290" evidence="1">
    <location>
        <begin position="25"/>
        <end position="221"/>
    </location>
</feature>
<protein>
    <submittedName>
        <fullName evidence="2">Uncharacterized protein</fullName>
    </submittedName>
</protein>
<accession>A0AAD3HLP7</accession>
<dbReference type="EMBL" id="BMAR01000011">
    <property type="protein sequence ID" value="GFR45964.1"/>
    <property type="molecule type" value="Genomic_DNA"/>
</dbReference>
<comment type="caution">
    <text evidence="2">The sequence shown here is derived from an EMBL/GenBank/DDBJ whole genome shotgun (WGS) entry which is preliminary data.</text>
</comment>
<proteinExistence type="predicted"/>
<organism evidence="2 3">
    <name type="scientific">Astrephomene gubernaculifera</name>
    <dbReference type="NCBI Taxonomy" id="47775"/>
    <lineage>
        <taxon>Eukaryota</taxon>
        <taxon>Viridiplantae</taxon>
        <taxon>Chlorophyta</taxon>
        <taxon>core chlorophytes</taxon>
        <taxon>Chlorophyceae</taxon>
        <taxon>CS clade</taxon>
        <taxon>Chlamydomonadales</taxon>
        <taxon>Astrephomenaceae</taxon>
        <taxon>Astrephomene</taxon>
    </lineage>
</organism>
<evidence type="ECO:0000256" key="1">
    <source>
        <dbReference type="SAM" id="SignalP"/>
    </source>
</evidence>
<dbReference type="Proteomes" id="UP001054857">
    <property type="component" value="Unassembled WGS sequence"/>
</dbReference>